<dbReference type="Pfam" id="PF01075">
    <property type="entry name" value="Glyco_transf_9"/>
    <property type="match status" value="1"/>
</dbReference>
<dbReference type="InterPro" id="IPR051199">
    <property type="entry name" value="LPS_LOS_Heptosyltrfase"/>
</dbReference>
<evidence type="ECO:0000256" key="5">
    <source>
        <dbReference type="ARBA" id="ARBA00047503"/>
    </source>
</evidence>
<evidence type="ECO:0000256" key="3">
    <source>
        <dbReference type="ARBA" id="ARBA00043995"/>
    </source>
</evidence>
<dbReference type="GO" id="GO:0009244">
    <property type="term" value="P:lipopolysaccharide core region biosynthetic process"/>
    <property type="evidence" value="ECO:0007669"/>
    <property type="project" value="TreeGrafter"/>
</dbReference>
<dbReference type="RefSeq" id="WP_114696364.1">
    <property type="nucleotide sequence ID" value="NZ_QQOH01000004.1"/>
</dbReference>
<evidence type="ECO:0000256" key="4">
    <source>
        <dbReference type="ARBA" id="ARBA00044042"/>
    </source>
</evidence>
<keyword evidence="2 6" id="KW-0808">Transferase</keyword>
<sequence length="336" mass="37114">MSKRWLIVGPSWVGDMVMCQSLFKHLKQQQPSCTIDVVAPGWSLPILARMPEVENAIALDVKHGELGLKKRWQLGLGLVKRQYSHSIVIPRSFKAALLPWIAEVPERRGYRGEMRYGVINDMRLLDKERLPLAVQRMVALGDKPSLDPPTIIDPQLTVDKKNQQRLIDQHQLDLSKPVVALLPGAEFGPAKQWPAEYWAQAADQLAKQGYQLSCLGSPKDRAVADAIQQQANCELLNLCGETQLEDAVDLLALAQHAISNDSGLMHIAAAVGCHLIAIYRTTTPEYTPPLTRNADILRADLGGDDSLLAIRELPESHSLVDVSVDQVLSCIPSNPN</sequence>
<dbReference type="CDD" id="cd03789">
    <property type="entry name" value="GT9_LPS_heptosyltransferase"/>
    <property type="match status" value="1"/>
</dbReference>
<evidence type="ECO:0000313" key="6">
    <source>
        <dbReference type="EMBL" id="RDE18749.1"/>
    </source>
</evidence>
<name>A0A369WC46_9GAMM</name>
<gene>
    <name evidence="6" type="primary">waaF</name>
    <name evidence="6" type="ORF">DV711_14095</name>
</gene>
<reference evidence="6 7" key="1">
    <citation type="submission" date="2018-07" db="EMBL/GenBank/DDBJ databases">
        <title>Motiliproteus coralliicola sp. nov., a bacterium isolated from Coral.</title>
        <authorList>
            <person name="Wang G."/>
        </authorList>
    </citation>
    <scope>NUCLEOTIDE SEQUENCE [LARGE SCALE GENOMIC DNA]</scope>
    <source>
        <strain evidence="6 7">C34</strain>
    </source>
</reference>
<protein>
    <recommendedName>
        <fullName evidence="4">lipopolysaccharide heptosyltransferase II</fullName>
        <ecNumber evidence="4">2.4.99.24</ecNumber>
    </recommendedName>
</protein>
<dbReference type="GO" id="GO:0005829">
    <property type="term" value="C:cytosol"/>
    <property type="evidence" value="ECO:0007669"/>
    <property type="project" value="TreeGrafter"/>
</dbReference>
<evidence type="ECO:0000256" key="2">
    <source>
        <dbReference type="ARBA" id="ARBA00022679"/>
    </source>
</evidence>
<keyword evidence="7" id="KW-1185">Reference proteome</keyword>
<dbReference type="PANTHER" id="PTHR30160">
    <property type="entry name" value="TETRAACYLDISACCHARIDE 4'-KINASE-RELATED"/>
    <property type="match status" value="1"/>
</dbReference>
<dbReference type="SUPFAM" id="SSF53756">
    <property type="entry name" value="UDP-Glycosyltransferase/glycogen phosphorylase"/>
    <property type="match status" value="1"/>
</dbReference>
<dbReference type="InterPro" id="IPR011910">
    <property type="entry name" value="RfaF"/>
</dbReference>
<comment type="similarity">
    <text evidence="3">Belongs to the glycosyltransferase 9 family.</text>
</comment>
<dbReference type="EMBL" id="QQOH01000004">
    <property type="protein sequence ID" value="RDE18749.1"/>
    <property type="molecule type" value="Genomic_DNA"/>
</dbReference>
<comment type="caution">
    <text evidence="6">The sequence shown here is derived from an EMBL/GenBank/DDBJ whole genome shotgun (WGS) entry which is preliminary data.</text>
</comment>
<comment type="catalytic activity">
    <reaction evidence="5">
        <text>an L-alpha-D-Hep-(1-&gt;5)-[alpha-Kdo-(2-&gt;4)]-alpha-Kdo-(2-&gt;6)-lipid A + ADP-L-glycero-beta-D-manno-heptose = an L-alpha-D-Hep-(1-&gt;3)-L-alpha-D-Hep-(1-&gt;5)-[alpha-Kdo-(2-&gt;4)]-alpha-Kdo-(2-&gt;6)-lipid A + ADP + H(+)</text>
        <dbReference type="Rhea" id="RHEA:74071"/>
        <dbReference type="ChEBI" id="CHEBI:15378"/>
        <dbReference type="ChEBI" id="CHEBI:61506"/>
        <dbReference type="ChEBI" id="CHEBI:193068"/>
        <dbReference type="ChEBI" id="CHEBI:193069"/>
        <dbReference type="ChEBI" id="CHEBI:456216"/>
        <dbReference type="EC" id="2.4.99.24"/>
    </reaction>
</comment>
<evidence type="ECO:0000256" key="1">
    <source>
        <dbReference type="ARBA" id="ARBA00022676"/>
    </source>
</evidence>
<dbReference type="OrthoDB" id="9797795at2"/>
<dbReference type="GO" id="GO:0008713">
    <property type="term" value="F:ADP-heptose-lipopolysaccharide heptosyltransferase activity"/>
    <property type="evidence" value="ECO:0007669"/>
    <property type="project" value="UniProtKB-EC"/>
</dbReference>
<dbReference type="Proteomes" id="UP000253769">
    <property type="component" value="Unassembled WGS sequence"/>
</dbReference>
<evidence type="ECO:0000313" key="7">
    <source>
        <dbReference type="Proteomes" id="UP000253769"/>
    </source>
</evidence>
<keyword evidence="1" id="KW-0328">Glycosyltransferase</keyword>
<dbReference type="InterPro" id="IPR002201">
    <property type="entry name" value="Glyco_trans_9"/>
</dbReference>
<proteinExistence type="inferred from homology"/>
<dbReference type="Gene3D" id="3.40.50.2000">
    <property type="entry name" value="Glycogen Phosphorylase B"/>
    <property type="match status" value="2"/>
</dbReference>
<dbReference type="AlphaFoldDB" id="A0A369WC46"/>
<dbReference type="EC" id="2.4.99.24" evidence="4"/>
<dbReference type="FunFam" id="3.40.50.2000:FF:000023">
    <property type="entry name" value="ADP-heptose--LPS heptosyltransferase II"/>
    <property type="match status" value="1"/>
</dbReference>
<dbReference type="PANTHER" id="PTHR30160:SF7">
    <property type="entry name" value="ADP-HEPTOSE--LPS HEPTOSYLTRANSFERASE 2"/>
    <property type="match status" value="1"/>
</dbReference>
<dbReference type="NCBIfam" id="TIGR02195">
    <property type="entry name" value="heptsyl_trn_II"/>
    <property type="match status" value="1"/>
</dbReference>
<accession>A0A369WC46</accession>
<organism evidence="6 7">
    <name type="scientific">Motiliproteus coralliicola</name>
    <dbReference type="NCBI Taxonomy" id="2283196"/>
    <lineage>
        <taxon>Bacteria</taxon>
        <taxon>Pseudomonadati</taxon>
        <taxon>Pseudomonadota</taxon>
        <taxon>Gammaproteobacteria</taxon>
        <taxon>Oceanospirillales</taxon>
        <taxon>Oceanospirillaceae</taxon>
        <taxon>Motiliproteus</taxon>
    </lineage>
</organism>